<dbReference type="AlphaFoldDB" id="A0A087A0K3"/>
<evidence type="ECO:0000259" key="1">
    <source>
        <dbReference type="Pfam" id="PF20247"/>
    </source>
</evidence>
<gene>
    <name evidence="2" type="ORF">BBIA_0602</name>
</gene>
<evidence type="ECO:0000313" key="2">
    <source>
        <dbReference type="EMBL" id="KFI52303.1"/>
    </source>
</evidence>
<accession>A0A087A0K3</accession>
<dbReference type="EMBL" id="JGYN01000006">
    <property type="protein sequence ID" value="KFI52303.1"/>
    <property type="molecule type" value="Genomic_DNA"/>
</dbReference>
<dbReference type="CDD" id="cd21411">
    <property type="entry name" value="NucC"/>
    <property type="match status" value="1"/>
</dbReference>
<protein>
    <recommendedName>
        <fullName evidence="1">DUF6602 domain-containing protein</fullName>
    </recommendedName>
</protein>
<dbReference type="Pfam" id="PF20247">
    <property type="entry name" value="DUF6602"/>
    <property type="match status" value="1"/>
</dbReference>
<dbReference type="Proteomes" id="UP000029108">
    <property type="component" value="Unassembled WGS sequence"/>
</dbReference>
<sequence length="249" mass="27712">MQETQSTTMSVKNLLFAKQQILKAHLDVILSHPVTKGDHCEGAWIDFFRSFLPSKYAVDKGFVFDSKGAVSDQIDIIIYDAMYAPLIFGTNSGEKFVTAESVYAVFDSKQEIDKETLQYTSHKINTVTSLCRSARSVINAGQEVPPRKLTPIYGGILAKKSISLQSVEKYCKELSNVRFGCAIEEGSFLYDCEHNVFHSSNQEEAILAFFFIILDELYKLGTVAGIDIRNYADGSLSSICLKRGNDDLG</sequence>
<reference evidence="2 3" key="1">
    <citation type="submission" date="2014-03" db="EMBL/GenBank/DDBJ databases">
        <title>Genomics of Bifidobacteria.</title>
        <authorList>
            <person name="Ventura M."/>
            <person name="Milani C."/>
            <person name="Lugli G.A."/>
        </authorList>
    </citation>
    <scope>NUCLEOTIDE SEQUENCE [LARGE SCALE GENOMIC DNA]</scope>
    <source>
        <strain evidence="2 3">DSM 23969</strain>
    </source>
</reference>
<comment type="caution">
    <text evidence="2">The sequence shown here is derived from an EMBL/GenBank/DDBJ whole genome shotgun (WGS) entry which is preliminary data.</text>
</comment>
<organism evidence="2 3">
    <name type="scientific">Bifidobacterium biavatii DSM 23969</name>
    <dbReference type="NCBI Taxonomy" id="1437608"/>
    <lineage>
        <taxon>Bacteria</taxon>
        <taxon>Bacillati</taxon>
        <taxon>Actinomycetota</taxon>
        <taxon>Actinomycetes</taxon>
        <taxon>Bifidobacteriales</taxon>
        <taxon>Bifidobacteriaceae</taxon>
        <taxon>Bifidobacterium</taxon>
    </lineage>
</organism>
<dbReference type="STRING" id="1437608.GCA_000771645_00519"/>
<keyword evidence="3" id="KW-1185">Reference proteome</keyword>
<feature type="domain" description="DUF6602" evidence="1">
    <location>
        <begin position="30"/>
        <end position="130"/>
    </location>
</feature>
<name>A0A087A0K3_9BIFI</name>
<evidence type="ECO:0000313" key="3">
    <source>
        <dbReference type="Proteomes" id="UP000029108"/>
    </source>
</evidence>
<proteinExistence type="predicted"/>
<dbReference type="InterPro" id="IPR046537">
    <property type="entry name" value="DUF6602"/>
</dbReference>
<dbReference type="eggNOG" id="ENOG502Z7SP">
    <property type="taxonomic scope" value="Bacteria"/>
</dbReference>